<comment type="caution">
    <text evidence="2">The sequence shown here is derived from an EMBL/GenBank/DDBJ whole genome shotgun (WGS) entry which is preliminary data.</text>
</comment>
<organism evidence="2 3">
    <name type="scientific">Luteimonas terrae</name>
    <dbReference type="NCBI Taxonomy" id="1530191"/>
    <lineage>
        <taxon>Bacteria</taxon>
        <taxon>Pseudomonadati</taxon>
        <taxon>Pseudomonadota</taxon>
        <taxon>Gammaproteobacteria</taxon>
        <taxon>Lysobacterales</taxon>
        <taxon>Lysobacteraceae</taxon>
        <taxon>Luteimonas</taxon>
    </lineage>
</organism>
<feature type="transmembrane region" description="Helical" evidence="1">
    <location>
        <begin position="134"/>
        <end position="152"/>
    </location>
</feature>
<keyword evidence="3" id="KW-1185">Reference proteome</keyword>
<reference evidence="2 3" key="1">
    <citation type="submission" date="2023-07" db="EMBL/GenBank/DDBJ databases">
        <title>Sorghum-associated microbial communities from plants grown in Nebraska, USA.</title>
        <authorList>
            <person name="Schachtman D."/>
        </authorList>
    </citation>
    <scope>NUCLEOTIDE SEQUENCE [LARGE SCALE GENOMIC DNA]</scope>
    <source>
        <strain evidence="2 3">4099</strain>
    </source>
</reference>
<gene>
    <name evidence="2" type="ORF">J2W68_001376</name>
</gene>
<evidence type="ECO:0000256" key="1">
    <source>
        <dbReference type="SAM" id="Phobius"/>
    </source>
</evidence>
<feature type="transmembrane region" description="Helical" evidence="1">
    <location>
        <begin position="51"/>
        <end position="73"/>
    </location>
</feature>
<accession>A0ABU1XV69</accession>
<dbReference type="EMBL" id="JAVDWO010000005">
    <property type="protein sequence ID" value="MDR7192660.1"/>
    <property type="molecule type" value="Genomic_DNA"/>
</dbReference>
<evidence type="ECO:0000313" key="2">
    <source>
        <dbReference type="EMBL" id="MDR7192660.1"/>
    </source>
</evidence>
<sequence>MTEDHETLLNVRSHVGNCALHWHKLAVEVSGLVVGGAVALAGFAVTRDNMGLTTSLSLGFIAAAAGIAGYVLIKHIEKEFYMHTGILQKVDDLNGLFDPNRFGLTNGNILYPEPWKTSGSVTYKEPLLTYAKRAVLLGPITMGALVAIVSILR</sequence>
<keyword evidence="1" id="KW-1133">Transmembrane helix</keyword>
<evidence type="ECO:0000313" key="3">
    <source>
        <dbReference type="Proteomes" id="UP001256588"/>
    </source>
</evidence>
<dbReference type="Proteomes" id="UP001256588">
    <property type="component" value="Unassembled WGS sequence"/>
</dbReference>
<protein>
    <submittedName>
        <fullName evidence="2">Uncharacterized protein</fullName>
    </submittedName>
</protein>
<proteinExistence type="predicted"/>
<keyword evidence="1" id="KW-0472">Membrane</keyword>
<name>A0ABU1XV69_9GAMM</name>
<dbReference type="RefSeq" id="WP_310233915.1">
    <property type="nucleotide sequence ID" value="NZ_JAVDWO010000005.1"/>
</dbReference>
<keyword evidence="1" id="KW-0812">Transmembrane</keyword>
<feature type="transmembrane region" description="Helical" evidence="1">
    <location>
        <begin position="25"/>
        <end position="45"/>
    </location>
</feature>